<evidence type="ECO:0000256" key="1">
    <source>
        <dbReference type="ARBA" id="ARBA00022908"/>
    </source>
</evidence>
<name>A0A2J0UIF4_STEMA</name>
<dbReference type="Gene3D" id="1.10.443.10">
    <property type="entry name" value="Intergrase catalytic core"/>
    <property type="match status" value="1"/>
</dbReference>
<gene>
    <name evidence="5" type="ORF">B9Y64_02325</name>
</gene>
<keyword evidence="1" id="KW-0229">DNA integration</keyword>
<evidence type="ECO:0000313" key="5">
    <source>
        <dbReference type="EMBL" id="PJL34623.1"/>
    </source>
</evidence>
<evidence type="ECO:0000256" key="3">
    <source>
        <dbReference type="SAM" id="MobiDB-lite"/>
    </source>
</evidence>
<evidence type="ECO:0000256" key="2">
    <source>
        <dbReference type="ARBA" id="ARBA00023172"/>
    </source>
</evidence>
<protein>
    <submittedName>
        <fullName evidence="5">Integrase</fullName>
    </submittedName>
</protein>
<dbReference type="CDD" id="cd00397">
    <property type="entry name" value="DNA_BRE_C"/>
    <property type="match status" value="1"/>
</dbReference>
<dbReference type="PANTHER" id="PTHR30349:SF64">
    <property type="entry name" value="PROPHAGE INTEGRASE INTD-RELATED"/>
    <property type="match status" value="1"/>
</dbReference>
<dbReference type="EMBL" id="NEQV01000001">
    <property type="protein sequence ID" value="PJL34623.1"/>
    <property type="molecule type" value="Genomic_DNA"/>
</dbReference>
<dbReference type="GO" id="GO:0006310">
    <property type="term" value="P:DNA recombination"/>
    <property type="evidence" value="ECO:0007669"/>
    <property type="project" value="UniProtKB-KW"/>
</dbReference>
<dbReference type="Pfam" id="PF00589">
    <property type="entry name" value="Phage_integrase"/>
    <property type="match status" value="1"/>
</dbReference>
<dbReference type="InterPro" id="IPR011010">
    <property type="entry name" value="DNA_brk_join_enz"/>
</dbReference>
<feature type="region of interest" description="Disordered" evidence="3">
    <location>
        <begin position="394"/>
        <end position="439"/>
    </location>
</feature>
<feature type="compositionally biased region" description="Basic and acidic residues" evidence="3">
    <location>
        <begin position="426"/>
        <end position="439"/>
    </location>
</feature>
<dbReference type="PANTHER" id="PTHR30349">
    <property type="entry name" value="PHAGE INTEGRASE-RELATED"/>
    <property type="match status" value="1"/>
</dbReference>
<evidence type="ECO:0000313" key="6">
    <source>
        <dbReference type="Proteomes" id="UP000230167"/>
    </source>
</evidence>
<dbReference type="GO" id="GO:0003677">
    <property type="term" value="F:DNA binding"/>
    <property type="evidence" value="ECO:0007669"/>
    <property type="project" value="InterPro"/>
</dbReference>
<dbReference type="SUPFAM" id="SSF56349">
    <property type="entry name" value="DNA breaking-rejoining enzymes"/>
    <property type="match status" value="1"/>
</dbReference>
<dbReference type="InterPro" id="IPR050090">
    <property type="entry name" value="Tyrosine_recombinase_XerCD"/>
</dbReference>
<dbReference type="Proteomes" id="UP000230167">
    <property type="component" value="Unassembled WGS sequence"/>
</dbReference>
<dbReference type="InterPro" id="IPR002104">
    <property type="entry name" value="Integrase_catalytic"/>
</dbReference>
<organism evidence="5 6">
    <name type="scientific">Stenotrophomonas maltophilia</name>
    <name type="common">Pseudomonas maltophilia</name>
    <name type="synonym">Xanthomonas maltophilia</name>
    <dbReference type="NCBI Taxonomy" id="40324"/>
    <lineage>
        <taxon>Bacteria</taxon>
        <taxon>Pseudomonadati</taxon>
        <taxon>Pseudomonadota</taxon>
        <taxon>Gammaproteobacteria</taxon>
        <taxon>Lysobacterales</taxon>
        <taxon>Lysobacteraceae</taxon>
        <taxon>Stenotrophomonas</taxon>
        <taxon>Stenotrophomonas maltophilia group</taxon>
    </lineage>
</organism>
<dbReference type="GO" id="GO:0015074">
    <property type="term" value="P:DNA integration"/>
    <property type="evidence" value="ECO:0007669"/>
    <property type="project" value="UniProtKB-KW"/>
</dbReference>
<proteinExistence type="predicted"/>
<dbReference type="PROSITE" id="PS51898">
    <property type="entry name" value="TYR_RECOMBINASE"/>
    <property type="match status" value="1"/>
</dbReference>
<feature type="domain" description="Tyr recombinase" evidence="4">
    <location>
        <begin position="184"/>
        <end position="419"/>
    </location>
</feature>
<dbReference type="AlphaFoldDB" id="A0A2J0UIF4"/>
<reference evidence="5 6" key="1">
    <citation type="journal article" date="2017" name="Front. Microbiol.">
        <title>Double-Face Meets the Bacterial World: The Opportunistic Pathogen Stenotrophomonas maltophilia.</title>
        <authorList>
            <person name="Lira F."/>
            <person name="Berg G."/>
            <person name="Martinez J.L."/>
        </authorList>
    </citation>
    <scope>NUCLEOTIDE SEQUENCE [LARGE SCALE GENOMIC DNA]</scope>
    <source>
        <strain evidence="5 6">EA1</strain>
    </source>
</reference>
<dbReference type="InterPro" id="IPR013762">
    <property type="entry name" value="Integrase-like_cat_sf"/>
</dbReference>
<accession>A0A2J0UIF4</accession>
<keyword evidence="2" id="KW-0233">DNA recombination</keyword>
<sequence length="439" mass="49681">MLSVHVLGEGERVPMLHDEQGMPLFYPTLFATSQLRNAGAAVNTIRNKLADLLVLLRWEQANGRDLITEFRSGRFLSVADIVSLRDFAKLDMRELSSAGDGEKERGVVVDFLEARVSSSRALATIGGQQHFNRISTFADYLEFTASVVTQHQNPSRTAQEIARMARTIRKHRPRGLAKQRADESDLRSPPSELVERFMAIGAEGNPRNPFRHPEVQLRNAIIFGLLRHTGMRRGELLSLRLDQFDLGHEPHVWVRRNQDDKHDSRRYQPVAKTKERPLPLPEMLANQIDRYMLKVRPKIGPARRHPYLLVSHRKGSTWGKPLSASALSSQIFSRMRAVDSAFEAIHPHAFRHHFNYELSVSIDKHNAKSRSGEDAEASPISEAKELDVRAFLNGHRSKTSGATYNRRHIREASDKAARRVQAGRPKTSDNSKEDGDGPR</sequence>
<evidence type="ECO:0000259" key="4">
    <source>
        <dbReference type="PROSITE" id="PS51898"/>
    </source>
</evidence>
<comment type="caution">
    <text evidence="5">The sequence shown here is derived from an EMBL/GenBank/DDBJ whole genome shotgun (WGS) entry which is preliminary data.</text>
</comment>